<dbReference type="EMBL" id="JABSWW010000002">
    <property type="protein sequence ID" value="NRT92362.1"/>
    <property type="molecule type" value="Genomic_DNA"/>
</dbReference>
<keyword evidence="3" id="KW-0378">Hydrolase</keyword>
<sequence>MKVIININDLIELKELYRKFKNVEIGGTLIGYRSKDEYIITNIIYDNYIGENLKKYSYIRNIENLKGKMISCINSNKGIDYIGEWHTHPNSKSIYSKTDEKTMENLVEDFNELLLLICGIDEVSVYIFKKNNFVKKLVIEERENDSE</sequence>
<dbReference type="AlphaFoldDB" id="A0AAX0BB81"/>
<evidence type="ECO:0000256" key="5">
    <source>
        <dbReference type="ARBA" id="ARBA00023049"/>
    </source>
</evidence>
<comment type="caution">
    <text evidence="7">The sequence shown here is derived from an EMBL/GenBank/DDBJ whole genome shotgun (WGS) entry which is preliminary data.</text>
</comment>
<feature type="domain" description="JAB" evidence="6">
    <location>
        <begin position="23"/>
        <end position="120"/>
    </location>
</feature>
<dbReference type="GO" id="GO:0006508">
    <property type="term" value="P:proteolysis"/>
    <property type="evidence" value="ECO:0007669"/>
    <property type="project" value="UniProtKB-KW"/>
</dbReference>
<dbReference type="RefSeq" id="WP_173712508.1">
    <property type="nucleotide sequence ID" value="NZ_JABSWW010000002.1"/>
</dbReference>
<proteinExistence type="predicted"/>
<keyword evidence="5" id="KW-0482">Metalloprotease</keyword>
<evidence type="ECO:0000313" key="8">
    <source>
        <dbReference type="Proteomes" id="UP001193748"/>
    </source>
</evidence>
<evidence type="ECO:0000259" key="6">
    <source>
        <dbReference type="Pfam" id="PF14464"/>
    </source>
</evidence>
<gene>
    <name evidence="7" type="ORF">B0H41_006183</name>
</gene>
<evidence type="ECO:0000256" key="1">
    <source>
        <dbReference type="ARBA" id="ARBA00022670"/>
    </source>
</evidence>
<dbReference type="GO" id="GO:0008237">
    <property type="term" value="F:metallopeptidase activity"/>
    <property type="evidence" value="ECO:0007669"/>
    <property type="project" value="UniProtKB-KW"/>
</dbReference>
<accession>A0AAX0BB81</accession>
<evidence type="ECO:0000256" key="4">
    <source>
        <dbReference type="ARBA" id="ARBA00022833"/>
    </source>
</evidence>
<dbReference type="InterPro" id="IPR028090">
    <property type="entry name" value="JAB_dom_prok"/>
</dbReference>
<dbReference type="Proteomes" id="UP001193748">
    <property type="component" value="Unassembled WGS sequence"/>
</dbReference>
<keyword evidence="2" id="KW-0479">Metal-binding</keyword>
<name>A0AAX0BB81_CLOBE</name>
<keyword evidence="4" id="KW-0862">Zinc</keyword>
<reference evidence="7" key="1">
    <citation type="submission" date="2020-05" db="EMBL/GenBank/DDBJ databases">
        <authorList>
            <person name="Brown S."/>
            <person name="Huntemann M."/>
            <person name="Clum A."/>
            <person name="Spunde A."/>
            <person name="Palaniappan K."/>
            <person name="Ritter S."/>
            <person name="Mikhailova N."/>
            <person name="Chen I.-M."/>
            <person name="Stamatis D."/>
            <person name="Reddy T."/>
            <person name="O'Malley R."/>
            <person name="Daum C."/>
            <person name="Shapiro N."/>
            <person name="Ivanova N."/>
            <person name="Kyrpides N."/>
            <person name="Woyke T."/>
        </authorList>
    </citation>
    <scope>NUCLEOTIDE SEQUENCE</scope>
    <source>
        <strain evidence="7">DJ080</strain>
    </source>
</reference>
<organism evidence="7 8">
    <name type="scientific">Clostridium beijerinckii</name>
    <name type="common">Clostridium MP</name>
    <dbReference type="NCBI Taxonomy" id="1520"/>
    <lineage>
        <taxon>Bacteria</taxon>
        <taxon>Bacillati</taxon>
        <taxon>Bacillota</taxon>
        <taxon>Clostridia</taxon>
        <taxon>Eubacteriales</taxon>
        <taxon>Clostridiaceae</taxon>
        <taxon>Clostridium</taxon>
    </lineage>
</organism>
<reference evidence="7" key="2">
    <citation type="journal article" date="2022" name="Nat. Biotechnol.">
        <title>Carbon-negative production of acetone and isopropanol by gas fermentation at industrial pilot scale.</title>
        <authorList>
            <person name="Liew F.E."/>
            <person name="Nogle R."/>
            <person name="Abdalla T."/>
            <person name="Rasor B.J."/>
            <person name="Canter C."/>
            <person name="Jensen R.O."/>
            <person name="Wang L."/>
            <person name="Strutz J."/>
            <person name="Chirania P."/>
            <person name="De Tissera S."/>
            <person name="Mueller A.P."/>
            <person name="Ruan Z."/>
            <person name="Gao A."/>
            <person name="Tran L."/>
            <person name="Engle N.L."/>
            <person name="Bromley J.C."/>
            <person name="Daniell J."/>
            <person name="Conrado R."/>
            <person name="Tschaplinski T.J."/>
            <person name="Giannone R.J."/>
            <person name="Hettich R.L."/>
            <person name="Karim A.S."/>
            <person name="Simpson S.D."/>
            <person name="Brown S.D."/>
            <person name="Leang C."/>
            <person name="Jewett M.C."/>
            <person name="Kopke M."/>
        </authorList>
    </citation>
    <scope>NUCLEOTIDE SEQUENCE</scope>
    <source>
        <strain evidence="7">DJ080</strain>
    </source>
</reference>
<evidence type="ECO:0000256" key="2">
    <source>
        <dbReference type="ARBA" id="ARBA00022723"/>
    </source>
</evidence>
<dbReference type="Gene3D" id="3.40.140.10">
    <property type="entry name" value="Cytidine Deaminase, domain 2"/>
    <property type="match status" value="1"/>
</dbReference>
<dbReference type="Pfam" id="PF14464">
    <property type="entry name" value="Prok-JAB"/>
    <property type="match status" value="1"/>
</dbReference>
<evidence type="ECO:0000313" key="7">
    <source>
        <dbReference type="EMBL" id="NRT92362.1"/>
    </source>
</evidence>
<evidence type="ECO:0000256" key="3">
    <source>
        <dbReference type="ARBA" id="ARBA00022801"/>
    </source>
</evidence>
<protein>
    <submittedName>
        <fullName evidence="7">Integrative and conjugative element protein (TIGR02256 family)</fullName>
    </submittedName>
</protein>
<dbReference type="GO" id="GO:0046872">
    <property type="term" value="F:metal ion binding"/>
    <property type="evidence" value="ECO:0007669"/>
    <property type="project" value="UniProtKB-KW"/>
</dbReference>
<keyword evidence="1" id="KW-0645">Protease</keyword>
<dbReference type="SUPFAM" id="SSF102712">
    <property type="entry name" value="JAB1/MPN domain"/>
    <property type="match status" value="1"/>
</dbReference>